<dbReference type="EMBL" id="JARJCW010000006">
    <property type="protein sequence ID" value="KAJ7223351.1"/>
    <property type="molecule type" value="Genomic_DNA"/>
</dbReference>
<sequence>MPPTRITSQETRRLFGPVNRPAFDTNVRHRALLRKAIELFRQEVLIAIFGQPIKLRLAMGLAFTSGQFGKIKTNYVENDRLVSRETQALELEAREHLGRYRDRYDAYFKSRGNNYDIRDPNALAGLQAAEQDWHDWVVVYLEELYGIIGRPDWALQPLPGLQMVRFTPGQVQASVARTRTRLPPTPPPSSPVRPRKMKFLGVVDISDDEDEQPLRKMTPPPSSPVRPRTSAPVRPPKRKLLGVVDISDDDDEQPVRKKTNVFIDLTL</sequence>
<reference evidence="3" key="1">
    <citation type="submission" date="2023-03" db="EMBL/GenBank/DDBJ databases">
        <title>Massive genome expansion in bonnet fungi (Mycena s.s.) driven by repeated elements and novel gene families across ecological guilds.</title>
        <authorList>
            <consortium name="Lawrence Berkeley National Laboratory"/>
            <person name="Harder C.B."/>
            <person name="Miyauchi S."/>
            <person name="Viragh M."/>
            <person name="Kuo A."/>
            <person name="Thoen E."/>
            <person name="Andreopoulos B."/>
            <person name="Lu D."/>
            <person name="Skrede I."/>
            <person name="Drula E."/>
            <person name="Henrissat B."/>
            <person name="Morin E."/>
            <person name="Kohler A."/>
            <person name="Barry K."/>
            <person name="LaButti K."/>
            <person name="Morin E."/>
            <person name="Salamov A."/>
            <person name="Lipzen A."/>
            <person name="Mereny Z."/>
            <person name="Hegedus B."/>
            <person name="Baldrian P."/>
            <person name="Stursova M."/>
            <person name="Weitz H."/>
            <person name="Taylor A."/>
            <person name="Grigoriev I.V."/>
            <person name="Nagy L.G."/>
            <person name="Martin F."/>
            <person name="Kauserud H."/>
        </authorList>
    </citation>
    <scope>NUCLEOTIDE SEQUENCE</scope>
    <source>
        <strain evidence="3">9144</strain>
    </source>
</reference>
<dbReference type="Proteomes" id="UP001219525">
    <property type="component" value="Unassembled WGS sequence"/>
</dbReference>
<gene>
    <name evidence="2" type="ORF">GGX14DRAFT_399289</name>
    <name evidence="3" type="ORF">GGX14DRAFT_557923</name>
</gene>
<feature type="region of interest" description="Disordered" evidence="1">
    <location>
        <begin position="208"/>
        <end position="239"/>
    </location>
</feature>
<dbReference type="AlphaFoldDB" id="A0AAD6YMC4"/>
<protein>
    <submittedName>
        <fullName evidence="3">Uncharacterized protein</fullName>
    </submittedName>
</protein>
<proteinExistence type="predicted"/>
<comment type="caution">
    <text evidence="3">The sequence shown here is derived from an EMBL/GenBank/DDBJ whole genome shotgun (WGS) entry which is preliminary data.</text>
</comment>
<evidence type="ECO:0000256" key="1">
    <source>
        <dbReference type="SAM" id="MobiDB-lite"/>
    </source>
</evidence>
<accession>A0AAD6YMC4</accession>
<dbReference type="EMBL" id="JARJCW010000054">
    <property type="protein sequence ID" value="KAJ7202507.1"/>
    <property type="molecule type" value="Genomic_DNA"/>
</dbReference>
<evidence type="ECO:0000313" key="3">
    <source>
        <dbReference type="EMBL" id="KAJ7223351.1"/>
    </source>
</evidence>
<evidence type="ECO:0000313" key="2">
    <source>
        <dbReference type="EMBL" id="KAJ7202507.1"/>
    </source>
</evidence>
<name>A0AAD6YMC4_9AGAR</name>
<keyword evidence="4" id="KW-1185">Reference proteome</keyword>
<evidence type="ECO:0000313" key="4">
    <source>
        <dbReference type="Proteomes" id="UP001219525"/>
    </source>
</evidence>
<organism evidence="3 4">
    <name type="scientific">Mycena pura</name>
    <dbReference type="NCBI Taxonomy" id="153505"/>
    <lineage>
        <taxon>Eukaryota</taxon>
        <taxon>Fungi</taxon>
        <taxon>Dikarya</taxon>
        <taxon>Basidiomycota</taxon>
        <taxon>Agaricomycotina</taxon>
        <taxon>Agaricomycetes</taxon>
        <taxon>Agaricomycetidae</taxon>
        <taxon>Agaricales</taxon>
        <taxon>Marasmiineae</taxon>
        <taxon>Mycenaceae</taxon>
        <taxon>Mycena</taxon>
    </lineage>
</organism>